<feature type="domain" description="Protein kinase" evidence="3">
    <location>
        <begin position="1"/>
        <end position="286"/>
    </location>
</feature>
<sequence>MYKVVGAAGYTEKGVLRQKGPSIIKLMEKTETKILVAAMFIPRDALTSHDKHGQGNRLFRAIEREIILHRSLVHRNIIRFREVFTTDTHLVIVQSYPSGGNIEEKLQLTGPFDEFTARKLFRQLVEGVEYCHKRRVYHRRLRTSNILLHGSVFEAKVKLSDFSHARSGYRCSINEEDEQFDPVHSPPELFGTSKVEPHERDDGALDVWAMGLVLYRMLTASHPFLDPGNPSCISKSVMERLSTGQILPLDENSFTPSCLDIITKMFQPDPNYRIEVWLCQTQLAGQ</sequence>
<dbReference type="InterPro" id="IPR000719">
    <property type="entry name" value="Prot_kinase_dom"/>
</dbReference>
<proteinExistence type="predicted"/>
<protein>
    <recommendedName>
        <fullName evidence="3">Protein kinase domain-containing protein</fullName>
    </recommendedName>
</protein>
<dbReference type="GO" id="GO:0004674">
    <property type="term" value="F:protein serine/threonine kinase activity"/>
    <property type="evidence" value="ECO:0007669"/>
    <property type="project" value="TreeGrafter"/>
</dbReference>
<dbReference type="GO" id="GO:0005524">
    <property type="term" value="F:ATP binding"/>
    <property type="evidence" value="ECO:0007669"/>
    <property type="project" value="UniProtKB-KW"/>
</dbReference>
<evidence type="ECO:0000313" key="5">
    <source>
        <dbReference type="Proteomes" id="UP001465755"/>
    </source>
</evidence>
<dbReference type="AlphaFoldDB" id="A0AAW1PJ17"/>
<dbReference type="PROSITE" id="PS50011">
    <property type="entry name" value="PROTEIN_KINASE_DOM"/>
    <property type="match status" value="1"/>
</dbReference>
<organism evidence="4 5">
    <name type="scientific">Symbiochloris irregularis</name>
    <dbReference type="NCBI Taxonomy" id="706552"/>
    <lineage>
        <taxon>Eukaryota</taxon>
        <taxon>Viridiplantae</taxon>
        <taxon>Chlorophyta</taxon>
        <taxon>core chlorophytes</taxon>
        <taxon>Trebouxiophyceae</taxon>
        <taxon>Trebouxiales</taxon>
        <taxon>Trebouxiaceae</taxon>
        <taxon>Symbiochloris</taxon>
    </lineage>
</organism>
<keyword evidence="2" id="KW-0067">ATP-binding</keyword>
<evidence type="ECO:0000259" key="3">
    <source>
        <dbReference type="PROSITE" id="PS50011"/>
    </source>
</evidence>
<keyword evidence="1" id="KW-0547">Nucleotide-binding</keyword>
<dbReference type="InterPro" id="IPR011009">
    <property type="entry name" value="Kinase-like_dom_sf"/>
</dbReference>
<name>A0AAW1PJ17_9CHLO</name>
<reference evidence="4 5" key="1">
    <citation type="journal article" date="2024" name="Nat. Commun.">
        <title>Phylogenomics reveals the evolutionary origins of lichenization in chlorophyte algae.</title>
        <authorList>
            <person name="Puginier C."/>
            <person name="Libourel C."/>
            <person name="Otte J."/>
            <person name="Skaloud P."/>
            <person name="Haon M."/>
            <person name="Grisel S."/>
            <person name="Petersen M."/>
            <person name="Berrin J.G."/>
            <person name="Delaux P.M."/>
            <person name="Dal Grande F."/>
            <person name="Keller J."/>
        </authorList>
    </citation>
    <scope>NUCLEOTIDE SEQUENCE [LARGE SCALE GENOMIC DNA]</scope>
    <source>
        <strain evidence="4 5">SAG 2036</strain>
    </source>
</reference>
<comment type="caution">
    <text evidence="4">The sequence shown here is derived from an EMBL/GenBank/DDBJ whole genome shotgun (WGS) entry which is preliminary data.</text>
</comment>
<dbReference type="Proteomes" id="UP001465755">
    <property type="component" value="Unassembled WGS sequence"/>
</dbReference>
<evidence type="ECO:0000313" key="4">
    <source>
        <dbReference type="EMBL" id="KAK9807987.1"/>
    </source>
</evidence>
<dbReference type="SUPFAM" id="SSF56112">
    <property type="entry name" value="Protein kinase-like (PK-like)"/>
    <property type="match status" value="1"/>
</dbReference>
<dbReference type="EMBL" id="JALJOQ010000028">
    <property type="protein sequence ID" value="KAK9807987.1"/>
    <property type="molecule type" value="Genomic_DNA"/>
</dbReference>
<keyword evidence="5" id="KW-1185">Reference proteome</keyword>
<evidence type="ECO:0000256" key="1">
    <source>
        <dbReference type="ARBA" id="ARBA00022741"/>
    </source>
</evidence>
<gene>
    <name evidence="4" type="ORF">WJX73_000043</name>
</gene>
<dbReference type="GO" id="GO:0005737">
    <property type="term" value="C:cytoplasm"/>
    <property type="evidence" value="ECO:0007669"/>
    <property type="project" value="TreeGrafter"/>
</dbReference>
<dbReference type="PANTHER" id="PTHR24346">
    <property type="entry name" value="MAP/MICROTUBULE AFFINITY-REGULATING KINASE"/>
    <property type="match status" value="1"/>
</dbReference>
<dbReference type="Pfam" id="PF00069">
    <property type="entry name" value="Pkinase"/>
    <property type="match status" value="1"/>
</dbReference>
<evidence type="ECO:0000256" key="2">
    <source>
        <dbReference type="ARBA" id="ARBA00022840"/>
    </source>
</evidence>
<dbReference type="PANTHER" id="PTHR24346:SF92">
    <property type="entry name" value="SNF1-RELATED PROTEIN KINASE 2.6"/>
    <property type="match status" value="1"/>
</dbReference>
<dbReference type="Gene3D" id="3.30.200.20">
    <property type="entry name" value="Phosphorylase Kinase, domain 1"/>
    <property type="match status" value="1"/>
</dbReference>
<dbReference type="Gene3D" id="1.10.510.10">
    <property type="entry name" value="Transferase(Phosphotransferase) domain 1"/>
    <property type="match status" value="1"/>
</dbReference>
<dbReference type="GO" id="GO:0035556">
    <property type="term" value="P:intracellular signal transduction"/>
    <property type="evidence" value="ECO:0007669"/>
    <property type="project" value="TreeGrafter"/>
</dbReference>
<accession>A0AAW1PJ17</accession>